<sequence length="94" mass="10577">MERHYGTSEDPTEDCTQDTWDACQQTQCRWHGTCHTEAMMQPPPDELAEIEAGLAADADHDQRNDEAAAKWQAEADLLAETTYPEPLHTYEAGQ</sequence>
<proteinExistence type="predicted"/>
<reference evidence="1" key="1">
    <citation type="journal article" date="2015" name="Nature">
        <title>Complex archaea that bridge the gap between prokaryotes and eukaryotes.</title>
        <authorList>
            <person name="Spang A."/>
            <person name="Saw J.H."/>
            <person name="Jorgensen S.L."/>
            <person name="Zaremba-Niedzwiedzka K."/>
            <person name="Martijn J."/>
            <person name="Lind A.E."/>
            <person name="van Eijk R."/>
            <person name="Schleper C."/>
            <person name="Guy L."/>
            <person name="Ettema T.J."/>
        </authorList>
    </citation>
    <scope>NUCLEOTIDE SEQUENCE</scope>
</reference>
<organism evidence="1">
    <name type="scientific">marine sediment metagenome</name>
    <dbReference type="NCBI Taxonomy" id="412755"/>
    <lineage>
        <taxon>unclassified sequences</taxon>
        <taxon>metagenomes</taxon>
        <taxon>ecological metagenomes</taxon>
    </lineage>
</organism>
<comment type="caution">
    <text evidence="1">The sequence shown here is derived from an EMBL/GenBank/DDBJ whole genome shotgun (WGS) entry which is preliminary data.</text>
</comment>
<name>A0A0F9A668_9ZZZZ</name>
<evidence type="ECO:0000313" key="1">
    <source>
        <dbReference type="EMBL" id="KKL04965.1"/>
    </source>
</evidence>
<accession>A0A0F9A668</accession>
<dbReference type="EMBL" id="LAZR01044315">
    <property type="protein sequence ID" value="KKL04965.1"/>
    <property type="molecule type" value="Genomic_DNA"/>
</dbReference>
<protein>
    <submittedName>
        <fullName evidence="1">Uncharacterized protein</fullName>
    </submittedName>
</protein>
<dbReference type="AlphaFoldDB" id="A0A0F9A668"/>
<gene>
    <name evidence="1" type="ORF">LCGC14_2610770</name>
</gene>